<keyword evidence="1" id="KW-0812">Transmembrane</keyword>
<reference evidence="2 3" key="1">
    <citation type="submission" date="2022-12" db="EMBL/GenBank/DDBJ databases">
        <authorList>
            <person name="Muema E."/>
        </authorList>
    </citation>
    <scope>NUCLEOTIDE SEQUENCE [LARGE SCALE GENOMIC DNA]</scope>
    <source>
        <strain evidence="3">1330</strain>
    </source>
</reference>
<accession>A0ABU8KMI1</accession>
<evidence type="ECO:0000313" key="3">
    <source>
        <dbReference type="Proteomes" id="UP001366503"/>
    </source>
</evidence>
<evidence type="ECO:0000256" key="1">
    <source>
        <dbReference type="SAM" id="Phobius"/>
    </source>
</evidence>
<evidence type="ECO:0000313" key="2">
    <source>
        <dbReference type="EMBL" id="MEI9406925.1"/>
    </source>
</evidence>
<feature type="transmembrane region" description="Helical" evidence="1">
    <location>
        <begin position="6"/>
        <end position="25"/>
    </location>
</feature>
<keyword evidence="1" id="KW-0472">Membrane</keyword>
<name>A0ABU8KMI1_9HYPH</name>
<dbReference type="RefSeq" id="WP_337097544.1">
    <property type="nucleotide sequence ID" value="NZ_JAPYKO010000052.1"/>
</dbReference>
<organism evidence="2 3">
    <name type="scientific">Mesorhizobium argentiipisi</name>
    <dbReference type="NCBI Taxonomy" id="3015175"/>
    <lineage>
        <taxon>Bacteria</taxon>
        <taxon>Pseudomonadati</taxon>
        <taxon>Pseudomonadota</taxon>
        <taxon>Alphaproteobacteria</taxon>
        <taxon>Hyphomicrobiales</taxon>
        <taxon>Phyllobacteriaceae</taxon>
        <taxon>Mesorhizobium</taxon>
    </lineage>
</organism>
<keyword evidence="1" id="KW-1133">Transmembrane helix</keyword>
<keyword evidence="3" id="KW-1185">Reference proteome</keyword>
<dbReference type="EMBL" id="JAPYKO010000052">
    <property type="protein sequence ID" value="MEI9406925.1"/>
    <property type="molecule type" value="Genomic_DNA"/>
</dbReference>
<protein>
    <submittedName>
        <fullName evidence="2">Uncharacterized protein</fullName>
    </submittedName>
</protein>
<comment type="caution">
    <text evidence="2">The sequence shown here is derived from an EMBL/GenBank/DDBJ whole genome shotgun (WGS) entry which is preliminary data.</text>
</comment>
<gene>
    <name evidence="2" type="ORF">O7A05_32960</name>
</gene>
<sequence>MAAVLNIIGLVLSFAGVIILFRYGMPFKVRTGGASHIILEQIDEAEVELEARYDKYGQGGLLLVFLGTAFQIAANVF</sequence>
<dbReference type="Proteomes" id="UP001366503">
    <property type="component" value="Unassembled WGS sequence"/>
</dbReference>
<proteinExistence type="predicted"/>